<dbReference type="Pfam" id="PF17853">
    <property type="entry name" value="GGDEF_2"/>
    <property type="match status" value="1"/>
</dbReference>
<dbReference type="Proteomes" id="UP000682713">
    <property type="component" value="Unassembled WGS sequence"/>
</dbReference>
<organism evidence="11 12">
    <name type="scientific">Lederbergia citrisecunda</name>
    <dbReference type="NCBI Taxonomy" id="2833583"/>
    <lineage>
        <taxon>Bacteria</taxon>
        <taxon>Bacillati</taxon>
        <taxon>Bacillota</taxon>
        <taxon>Bacilli</taxon>
        <taxon>Bacillales</taxon>
        <taxon>Bacillaceae</taxon>
        <taxon>Lederbergia</taxon>
    </lineage>
</organism>
<evidence type="ECO:0000256" key="9">
    <source>
        <dbReference type="SAM" id="Phobius"/>
    </source>
</evidence>
<dbReference type="GO" id="GO:0003700">
    <property type="term" value="F:DNA-binding transcription factor activity"/>
    <property type="evidence" value="ECO:0007669"/>
    <property type="project" value="InterPro"/>
</dbReference>
<dbReference type="AlphaFoldDB" id="A0A942TIL2"/>
<evidence type="ECO:0000313" key="12">
    <source>
        <dbReference type="Proteomes" id="UP000682713"/>
    </source>
</evidence>
<feature type="transmembrane region" description="Helical" evidence="9">
    <location>
        <begin position="16"/>
        <end position="37"/>
    </location>
</feature>
<dbReference type="Gene3D" id="3.30.450.20">
    <property type="entry name" value="PAS domain"/>
    <property type="match status" value="1"/>
</dbReference>
<dbReference type="SUPFAM" id="SSF46689">
    <property type="entry name" value="Homeodomain-like"/>
    <property type="match status" value="1"/>
</dbReference>
<dbReference type="Pfam" id="PF12833">
    <property type="entry name" value="HTH_18"/>
    <property type="match status" value="1"/>
</dbReference>
<feature type="transmembrane region" description="Helical" evidence="9">
    <location>
        <begin position="296"/>
        <end position="318"/>
    </location>
</feature>
<evidence type="ECO:0000256" key="3">
    <source>
        <dbReference type="ARBA" id="ARBA00022692"/>
    </source>
</evidence>
<dbReference type="PANTHER" id="PTHR43280:SF28">
    <property type="entry name" value="HTH-TYPE TRANSCRIPTIONAL ACTIVATOR RHAS"/>
    <property type="match status" value="1"/>
</dbReference>
<evidence type="ECO:0000256" key="1">
    <source>
        <dbReference type="ARBA" id="ARBA00004651"/>
    </source>
</evidence>
<keyword evidence="3 9" id="KW-0812">Transmembrane</keyword>
<dbReference type="PRINTS" id="PR00032">
    <property type="entry name" value="HTHARAC"/>
</dbReference>
<keyword evidence="4 9" id="KW-1133">Transmembrane helix</keyword>
<dbReference type="GO" id="GO:0043565">
    <property type="term" value="F:sequence-specific DNA binding"/>
    <property type="evidence" value="ECO:0007669"/>
    <property type="project" value="InterPro"/>
</dbReference>
<dbReference type="Gene3D" id="1.10.10.60">
    <property type="entry name" value="Homeodomain-like"/>
    <property type="match status" value="2"/>
</dbReference>
<dbReference type="InterPro" id="IPR009057">
    <property type="entry name" value="Homeodomain-like_sf"/>
</dbReference>
<evidence type="ECO:0000256" key="2">
    <source>
        <dbReference type="ARBA" id="ARBA00022475"/>
    </source>
</evidence>
<dbReference type="RefSeq" id="WP_213109083.1">
    <property type="nucleotide sequence ID" value="NZ_JAGYPJ010000001.1"/>
</dbReference>
<accession>A0A942TIL2</accession>
<name>A0A942TIL2_9BACI</name>
<dbReference type="InterPro" id="IPR018062">
    <property type="entry name" value="HTH_AraC-typ_CS"/>
</dbReference>
<dbReference type="InterPro" id="IPR033479">
    <property type="entry name" value="dCache_1"/>
</dbReference>
<keyword evidence="6" id="KW-0238">DNA-binding</keyword>
<feature type="domain" description="HTH araC/xylS-type" evidence="10">
    <location>
        <begin position="641"/>
        <end position="740"/>
    </location>
</feature>
<gene>
    <name evidence="11" type="ORF">KHA93_01375</name>
</gene>
<dbReference type="Pfam" id="PF02743">
    <property type="entry name" value="dCache_1"/>
    <property type="match status" value="1"/>
</dbReference>
<dbReference type="PANTHER" id="PTHR43280">
    <property type="entry name" value="ARAC-FAMILY TRANSCRIPTIONAL REGULATOR"/>
    <property type="match status" value="1"/>
</dbReference>
<dbReference type="InterPro" id="IPR020449">
    <property type="entry name" value="Tscrpt_reg_AraC-type_HTH"/>
</dbReference>
<comment type="caution">
    <text evidence="11">The sequence shown here is derived from an EMBL/GenBank/DDBJ whole genome shotgun (WGS) entry which is preliminary data.</text>
</comment>
<keyword evidence="12" id="KW-1185">Reference proteome</keyword>
<comment type="subcellular location">
    <subcellularLocation>
        <location evidence="1">Cell membrane</location>
        <topology evidence="1">Multi-pass membrane protein</topology>
    </subcellularLocation>
</comment>
<dbReference type="PROSITE" id="PS00041">
    <property type="entry name" value="HTH_ARAC_FAMILY_1"/>
    <property type="match status" value="1"/>
</dbReference>
<dbReference type="SMART" id="SM00342">
    <property type="entry name" value="HTH_ARAC"/>
    <property type="match status" value="1"/>
</dbReference>
<dbReference type="GO" id="GO:0005886">
    <property type="term" value="C:plasma membrane"/>
    <property type="evidence" value="ECO:0007669"/>
    <property type="project" value="UniProtKB-SubCell"/>
</dbReference>
<evidence type="ECO:0000256" key="4">
    <source>
        <dbReference type="ARBA" id="ARBA00022989"/>
    </source>
</evidence>
<dbReference type="InterPro" id="IPR041522">
    <property type="entry name" value="CdaR_GGDEF"/>
</dbReference>
<dbReference type="InterPro" id="IPR018060">
    <property type="entry name" value="HTH_AraC"/>
</dbReference>
<evidence type="ECO:0000256" key="7">
    <source>
        <dbReference type="ARBA" id="ARBA00023136"/>
    </source>
</evidence>
<keyword evidence="7 9" id="KW-0472">Membrane</keyword>
<keyword evidence="5" id="KW-0805">Transcription regulation</keyword>
<sequence length="747" mass="87537">MKKGIRIPLAVKHLSFYIGLLVIPVIFMGYIIHYYLLANLKEQVTASNEQKLVQMKDIMDTKLSELHKISMQVSSQHELTPYFVNNFFDVYKAKKLLNYKVGNDFIYEIFYYIRGDQFLFSGGSSYMLAPFINSYYQFPNWSYDDFYKDMNERHHPFLRNAEEVSIFNGRSINIITYGVPVPFNNTEPYGTLMFFIKEQAIKDMLKNVISSNQGNAFILDQHGGIVTKLFNRDSELTSITNEFKLKKLQDEQTVKIDNKVYYLSSIKSDFLDWTFITISPESEVMKDVNSVRNKVMISYAFVLGAGILLIYLGMHINYKPLRKLIRKAEEKWSHFGQKNNALDNVWEAINYFESRNQLLSKRVEKNRPVLQQYLLIRLLRGEITDYEEFNLLGADIDITFEEPCHYVMLLDFYKERLQDAEKRDQLIDGWLEKIPAVESYRVNLLETSKIAIILSGDVKTTFLDNWYQHIIKNKAFPVTIGIGNSYHEITQIGKSYLEAATALDYKLIKGADQIIYFTEIFEVKTNIHWYEREIVAELEMSLRQRQRENAVVIMNKLTQSIKSPDTTLFMAKCLMYDVTSTVMRIVHDIQTIRAKMNEAFPDVLVINDFQSVGEMEETVNKMIDVFFALYEENESENQLLENILSFMEDNYSDYQFSIQTLADHFSLSEAYIMRYFKKQTGETILQHLNRIRMNQTKEMLTNTDLPVKDIAMQVGYSDVSSFIRKFKQMEKLTPGEYRKQFSNKNAK</sequence>
<evidence type="ECO:0000256" key="6">
    <source>
        <dbReference type="ARBA" id="ARBA00023125"/>
    </source>
</evidence>
<keyword evidence="2" id="KW-1003">Cell membrane</keyword>
<evidence type="ECO:0000256" key="5">
    <source>
        <dbReference type="ARBA" id="ARBA00023015"/>
    </source>
</evidence>
<dbReference type="PROSITE" id="PS01124">
    <property type="entry name" value="HTH_ARAC_FAMILY_2"/>
    <property type="match status" value="1"/>
</dbReference>
<keyword evidence="8" id="KW-0804">Transcription</keyword>
<reference evidence="11 12" key="1">
    <citation type="submission" date="2021-05" db="EMBL/GenBank/DDBJ databases">
        <title>Novel Bacillus species.</title>
        <authorList>
            <person name="Liu G."/>
        </authorList>
    </citation>
    <scope>NUCLEOTIDE SEQUENCE [LARGE SCALE GENOMIC DNA]</scope>
    <source>
        <strain evidence="11 12">FJAT-49732</strain>
    </source>
</reference>
<evidence type="ECO:0000313" key="11">
    <source>
        <dbReference type="EMBL" id="MBS4198310.1"/>
    </source>
</evidence>
<evidence type="ECO:0000256" key="8">
    <source>
        <dbReference type="ARBA" id="ARBA00023163"/>
    </source>
</evidence>
<protein>
    <submittedName>
        <fullName evidence="11">Helix-turn-helix domain-containing protein</fullName>
    </submittedName>
</protein>
<evidence type="ECO:0000259" key="10">
    <source>
        <dbReference type="PROSITE" id="PS01124"/>
    </source>
</evidence>
<proteinExistence type="predicted"/>
<dbReference type="EMBL" id="JAGYPJ010000001">
    <property type="protein sequence ID" value="MBS4198310.1"/>
    <property type="molecule type" value="Genomic_DNA"/>
</dbReference>